<evidence type="ECO:0008006" key="4">
    <source>
        <dbReference type="Google" id="ProtNLM"/>
    </source>
</evidence>
<proteinExistence type="predicted"/>
<dbReference type="AlphaFoldDB" id="A0A8H3CSY1"/>
<protein>
    <recommendedName>
        <fullName evidence="4">Cyanovirin-N domain-containing protein</fullName>
    </recommendedName>
</protein>
<sequence>MKFTSLVVISFVAVALGAPSAKRQETFFNGGVLYCKDSNFGGECVRAARVNGSCNNFDAAFDGQVSSFRPEPGDSVSCVLWSDANCQGNNPGGWISGQGINDLGAYNFDNVASSFQCKNP</sequence>
<reference evidence="2" key="1">
    <citation type="submission" date="2021-01" db="EMBL/GenBank/DDBJ databases">
        <authorList>
            <person name="Kaushik A."/>
        </authorList>
    </citation>
    <scope>NUCLEOTIDE SEQUENCE</scope>
    <source>
        <strain evidence="2">AG6-10EEA</strain>
    </source>
</reference>
<gene>
    <name evidence="2" type="ORF">RDB_LOCUS104607</name>
</gene>
<organism evidence="2 3">
    <name type="scientific">Rhizoctonia solani</name>
    <dbReference type="NCBI Taxonomy" id="456999"/>
    <lineage>
        <taxon>Eukaryota</taxon>
        <taxon>Fungi</taxon>
        <taxon>Dikarya</taxon>
        <taxon>Basidiomycota</taxon>
        <taxon>Agaricomycotina</taxon>
        <taxon>Agaricomycetes</taxon>
        <taxon>Cantharellales</taxon>
        <taxon>Ceratobasidiaceae</taxon>
        <taxon>Rhizoctonia</taxon>
    </lineage>
</organism>
<feature type="signal peptide" evidence="1">
    <location>
        <begin position="1"/>
        <end position="17"/>
    </location>
</feature>
<name>A0A8H3CSY1_9AGAM</name>
<evidence type="ECO:0000256" key="1">
    <source>
        <dbReference type="SAM" id="SignalP"/>
    </source>
</evidence>
<dbReference type="Proteomes" id="UP000663853">
    <property type="component" value="Unassembled WGS sequence"/>
</dbReference>
<accession>A0A8H3CSY1</accession>
<dbReference type="EMBL" id="CAJMXA010003347">
    <property type="protein sequence ID" value="CAE6494022.1"/>
    <property type="molecule type" value="Genomic_DNA"/>
</dbReference>
<dbReference type="Gene3D" id="2.60.20.10">
    <property type="entry name" value="Crystallins"/>
    <property type="match status" value="1"/>
</dbReference>
<evidence type="ECO:0000313" key="2">
    <source>
        <dbReference type="EMBL" id="CAE6494022.1"/>
    </source>
</evidence>
<keyword evidence="1" id="KW-0732">Signal</keyword>
<comment type="caution">
    <text evidence="2">The sequence shown here is derived from an EMBL/GenBank/DDBJ whole genome shotgun (WGS) entry which is preliminary data.</text>
</comment>
<feature type="chain" id="PRO_5034462207" description="Cyanovirin-N domain-containing protein" evidence="1">
    <location>
        <begin position="18"/>
        <end position="120"/>
    </location>
</feature>
<evidence type="ECO:0000313" key="3">
    <source>
        <dbReference type="Proteomes" id="UP000663853"/>
    </source>
</evidence>